<organism evidence="1">
    <name type="scientific">Arundo donax</name>
    <name type="common">Giant reed</name>
    <name type="synonym">Donax arundinaceus</name>
    <dbReference type="NCBI Taxonomy" id="35708"/>
    <lineage>
        <taxon>Eukaryota</taxon>
        <taxon>Viridiplantae</taxon>
        <taxon>Streptophyta</taxon>
        <taxon>Embryophyta</taxon>
        <taxon>Tracheophyta</taxon>
        <taxon>Spermatophyta</taxon>
        <taxon>Magnoliopsida</taxon>
        <taxon>Liliopsida</taxon>
        <taxon>Poales</taxon>
        <taxon>Poaceae</taxon>
        <taxon>PACMAD clade</taxon>
        <taxon>Arundinoideae</taxon>
        <taxon>Arundineae</taxon>
        <taxon>Arundo</taxon>
    </lineage>
</organism>
<dbReference type="AlphaFoldDB" id="A0A0A9BJT3"/>
<protein>
    <submittedName>
        <fullName evidence="1">Uncharacterized protein</fullName>
    </submittedName>
</protein>
<proteinExistence type="predicted"/>
<evidence type="ECO:0000313" key="1">
    <source>
        <dbReference type="EMBL" id="JAD62428.1"/>
    </source>
</evidence>
<reference evidence="1" key="1">
    <citation type="submission" date="2014-09" db="EMBL/GenBank/DDBJ databases">
        <authorList>
            <person name="Magalhaes I.L.F."/>
            <person name="Oliveira U."/>
            <person name="Santos F.R."/>
            <person name="Vidigal T.H.D.A."/>
            <person name="Brescovit A.D."/>
            <person name="Santos A.J."/>
        </authorList>
    </citation>
    <scope>NUCLEOTIDE SEQUENCE</scope>
    <source>
        <tissue evidence="1">Shoot tissue taken approximately 20 cm above the soil surface</tissue>
    </source>
</reference>
<dbReference type="EMBL" id="GBRH01235467">
    <property type="protein sequence ID" value="JAD62428.1"/>
    <property type="molecule type" value="Transcribed_RNA"/>
</dbReference>
<accession>A0A0A9BJT3</accession>
<sequence length="25" mass="2816">MVICSSEVSMLILFTLLQNTDTLFP</sequence>
<name>A0A0A9BJT3_ARUDO</name>
<reference evidence="1" key="2">
    <citation type="journal article" date="2015" name="Data Brief">
        <title>Shoot transcriptome of the giant reed, Arundo donax.</title>
        <authorList>
            <person name="Barrero R.A."/>
            <person name="Guerrero F.D."/>
            <person name="Moolhuijzen P."/>
            <person name="Goolsby J.A."/>
            <person name="Tidwell J."/>
            <person name="Bellgard S.E."/>
            <person name="Bellgard M.I."/>
        </authorList>
    </citation>
    <scope>NUCLEOTIDE SEQUENCE</scope>
    <source>
        <tissue evidence="1">Shoot tissue taken approximately 20 cm above the soil surface</tissue>
    </source>
</reference>